<feature type="domain" description="Laminin G" evidence="1">
    <location>
        <begin position="983"/>
        <end position="1153"/>
    </location>
</feature>
<dbReference type="EMBL" id="SJPV01000007">
    <property type="protein sequence ID" value="TWU35031.1"/>
    <property type="molecule type" value="Genomic_DNA"/>
</dbReference>
<dbReference type="InterPro" id="IPR012334">
    <property type="entry name" value="Pectin_lyas_fold"/>
</dbReference>
<dbReference type="InterPro" id="IPR013320">
    <property type="entry name" value="ConA-like_dom_sf"/>
</dbReference>
<dbReference type="SUPFAM" id="SSF51126">
    <property type="entry name" value="Pectin lyase-like"/>
    <property type="match status" value="1"/>
</dbReference>
<comment type="caution">
    <text evidence="2">The sequence shown here is derived from an EMBL/GenBank/DDBJ whole genome shotgun (WGS) entry which is preliminary data.</text>
</comment>
<dbReference type="SUPFAM" id="SSF49899">
    <property type="entry name" value="Concanavalin A-like lectins/glucanases"/>
    <property type="match status" value="1"/>
</dbReference>
<dbReference type="PANTHER" id="PTHR36453:SF1">
    <property type="entry name" value="RIGHT HANDED BETA HELIX DOMAIN-CONTAINING PROTEIN"/>
    <property type="match status" value="1"/>
</dbReference>
<protein>
    <submittedName>
        <fullName evidence="2">Laminin G domain protein</fullName>
    </submittedName>
</protein>
<reference evidence="2 3" key="1">
    <citation type="submission" date="2019-02" db="EMBL/GenBank/DDBJ databases">
        <title>Deep-cultivation of Planctomycetes and their phenomic and genomic characterization uncovers novel biology.</title>
        <authorList>
            <person name="Wiegand S."/>
            <person name="Jogler M."/>
            <person name="Boedeker C."/>
            <person name="Pinto D."/>
            <person name="Vollmers J."/>
            <person name="Rivas-Marin E."/>
            <person name="Kohn T."/>
            <person name="Peeters S.H."/>
            <person name="Heuer A."/>
            <person name="Rast P."/>
            <person name="Oberbeckmann S."/>
            <person name="Bunk B."/>
            <person name="Jeske O."/>
            <person name="Meyerdierks A."/>
            <person name="Storesund J.E."/>
            <person name="Kallscheuer N."/>
            <person name="Luecker S."/>
            <person name="Lage O.M."/>
            <person name="Pohl T."/>
            <person name="Merkel B.J."/>
            <person name="Hornburger P."/>
            <person name="Mueller R.-W."/>
            <person name="Bruemmer F."/>
            <person name="Labrenz M."/>
            <person name="Spormann A.M."/>
            <person name="Op Den Camp H."/>
            <person name="Overmann J."/>
            <person name="Amann R."/>
            <person name="Jetten M.S.M."/>
            <person name="Mascher T."/>
            <person name="Medema M.H."/>
            <person name="Devos D.P."/>
            <person name="Kaster A.-K."/>
            <person name="Ovreas L."/>
            <person name="Rohde M."/>
            <person name="Galperin M.Y."/>
            <person name="Jogler C."/>
        </authorList>
    </citation>
    <scope>NUCLEOTIDE SEQUENCE [LARGE SCALE GENOMIC DNA]</scope>
    <source>
        <strain evidence="2 3">Poly41</strain>
    </source>
</reference>
<dbReference type="SMART" id="SM00710">
    <property type="entry name" value="PbH1"/>
    <property type="match status" value="5"/>
</dbReference>
<dbReference type="InterPro" id="IPR011050">
    <property type="entry name" value="Pectin_lyase_fold/virulence"/>
</dbReference>
<dbReference type="SMART" id="SM00282">
    <property type="entry name" value="LamG"/>
    <property type="match status" value="1"/>
</dbReference>
<organism evidence="2 3">
    <name type="scientific">Novipirellula artificiosorum</name>
    <dbReference type="NCBI Taxonomy" id="2528016"/>
    <lineage>
        <taxon>Bacteria</taxon>
        <taxon>Pseudomonadati</taxon>
        <taxon>Planctomycetota</taxon>
        <taxon>Planctomycetia</taxon>
        <taxon>Pirellulales</taxon>
        <taxon>Pirellulaceae</taxon>
        <taxon>Novipirellula</taxon>
    </lineage>
</organism>
<dbReference type="PANTHER" id="PTHR36453">
    <property type="entry name" value="SECRETED PROTEIN-RELATED"/>
    <property type="match status" value="1"/>
</dbReference>
<dbReference type="InterPro" id="IPR001791">
    <property type="entry name" value="Laminin_G"/>
</dbReference>
<evidence type="ECO:0000313" key="2">
    <source>
        <dbReference type="EMBL" id="TWU35031.1"/>
    </source>
</evidence>
<dbReference type="CDD" id="cd00110">
    <property type="entry name" value="LamG"/>
    <property type="match status" value="1"/>
</dbReference>
<dbReference type="AlphaFoldDB" id="A0A5C6DH06"/>
<accession>A0A5C6DH06</accession>
<keyword evidence="3" id="KW-1185">Reference proteome</keyword>
<dbReference type="PROSITE" id="PS50025">
    <property type="entry name" value="LAM_G_DOMAIN"/>
    <property type="match status" value="1"/>
</dbReference>
<evidence type="ECO:0000313" key="3">
    <source>
        <dbReference type="Proteomes" id="UP000319143"/>
    </source>
</evidence>
<gene>
    <name evidence="2" type="ORF">Poly41_41750</name>
</gene>
<evidence type="ECO:0000259" key="1">
    <source>
        <dbReference type="PROSITE" id="PS50025"/>
    </source>
</evidence>
<name>A0A5C6DH06_9BACT</name>
<sequence>MVKTGLSISPSVLVALFVGFGMAAVHPKLGQSSHADDAAMFWSDSQSEILPTGDLQWKPSPFAFRAVGQVRYVDFDNGTDTNPGTRDEPWKHHPWDANATDHAAKHGGICTYVFRRGVQYRGTLIATESGQPGNPIRLTSDPEWGSGPAALVGSERVTNWVQGVDHPDIPEPDCVWYADLDFQPRNLWCYGQDGDAVRIPLARTPNWQVSDPDDIKSQWYSFNNPDRKDVWGAKVEFGGIERPIGYDTVHLTQEADTYNDALIWSEYGWVMGTPYPSKVVHFDAEKRGIVFGGQWGNSIGSYHYPRHTRYYLEDKPHYLDDAKQGEFWFERRGAGGRLYLRLPGDADPNESHIEAAKRIHLIDSQSMNHVEFSGLDFRFTNVPFDLTKLPGGPDADPGCIRLRGNGQDITVSHCRFSDVHTAVRVQSIGEDTTIDQVRITDNVIGPTDHAGLVLHDGGGYGSEYPLGRLLDVKVLRNRLHHIGQRPTRYGQGHAIDIECAETLEVAGNQLSRIYGSGIFVFGGKRQEAKVDRPLTRILIHHNKVIDPLLNSNDWGGIETWQGGPAYVFNNISGNPGGFKAWGNLNHAKQAANSRFGHAYYMDGAFKQYYFNNIAWGKSSDPFDALGNTSAFQEIHGYACSIFNNTIYNFVIGSRRQSPVAGRNKYLGNLWQSIGHMVFRHADPKNLAADPNAADAGAQPSSYQHATNAYANNLFFETPEMLAVFEPSGRWHASVDGFRRALRLRGSLGDVGEQLNQSPLVDAAAHDFRPTGMATDKGVKVFVPWALYAPVAEWNFYHSGDDPTQIPDDHFYLAASYVDRTKYHDNPTYPLHAINLDDDAYERGPLEDWIPGAVRFNGIDQYATVAHEAFEVKSLPSEEPKLSNTQHAKITFEVPDRIHPGNACEVRLRLSDVPPGIRIKADLHWQKSGGGFGGVNANGGTGYVVEGEGPYVFTFDAKDKLGLGHYIVTAYLTPSGEWQDRVDLAQWKVPAASVQPTEGYPNASIRDSNFLIECYFKTQPQHAGGILCEKMSQSGYRLFVANEGGVTFQVAGQDEAASIDSRSLINDGRWHHVIVEADRKSKQLRIYIDGRLDAQGPGIGAVSLENQSDFYVAGRKEGHYLSGTIDFVRIALGTLADAKTAIEELYAWQFDGPFLKDFVGHRPIGRRDAGALERVDPMP</sequence>
<dbReference type="Gene3D" id="2.60.120.200">
    <property type="match status" value="1"/>
</dbReference>
<dbReference type="InterPro" id="IPR006626">
    <property type="entry name" value="PbH1"/>
</dbReference>
<proteinExistence type="predicted"/>
<dbReference type="Gene3D" id="2.160.20.10">
    <property type="entry name" value="Single-stranded right-handed beta-helix, Pectin lyase-like"/>
    <property type="match status" value="2"/>
</dbReference>
<dbReference type="Pfam" id="PF13385">
    <property type="entry name" value="Laminin_G_3"/>
    <property type="match status" value="1"/>
</dbReference>
<dbReference type="Proteomes" id="UP000319143">
    <property type="component" value="Unassembled WGS sequence"/>
</dbReference>